<dbReference type="InterPro" id="IPR050639">
    <property type="entry name" value="SSR_resolvase"/>
</dbReference>
<dbReference type="Proteomes" id="UP000251942">
    <property type="component" value="Unassembled WGS sequence"/>
</dbReference>
<feature type="domain" description="Resolvase/invertase-type recombinase catalytic" evidence="6">
    <location>
        <begin position="40"/>
        <end position="180"/>
    </location>
</feature>
<accession>A0A0W0UB25</accession>
<dbReference type="GO" id="GO:0003677">
    <property type="term" value="F:DNA binding"/>
    <property type="evidence" value="ECO:0007669"/>
    <property type="project" value="UniProtKB-KW"/>
</dbReference>
<keyword evidence="4" id="KW-0238">DNA-binding</keyword>
<dbReference type="PANTHER" id="PTHR30461:SF2">
    <property type="entry name" value="SERINE RECOMBINASE PINE-RELATED"/>
    <property type="match status" value="1"/>
</dbReference>
<dbReference type="PROSITE" id="PS51736">
    <property type="entry name" value="RECOMBINASES_3"/>
    <property type="match status" value="1"/>
</dbReference>
<comment type="similarity">
    <text evidence="1">Belongs to the site-specific recombinase resolvase family.</text>
</comment>
<dbReference type="EMBL" id="UASS01000026">
    <property type="protein sequence ID" value="SPX61882.1"/>
    <property type="molecule type" value="Genomic_DNA"/>
</dbReference>
<dbReference type="EMBL" id="LNYB01000003">
    <property type="protein sequence ID" value="KTD05139.1"/>
    <property type="molecule type" value="Genomic_DNA"/>
</dbReference>
<proteinExistence type="inferred from homology"/>
<keyword evidence="5" id="KW-0233">DNA recombination</keyword>
<dbReference type="Pfam" id="PF00239">
    <property type="entry name" value="Resolvase"/>
    <property type="match status" value="1"/>
</dbReference>
<keyword evidence="3" id="KW-0230">DNA invertase</keyword>
<evidence type="ECO:0000256" key="1">
    <source>
        <dbReference type="ARBA" id="ARBA00009913"/>
    </source>
</evidence>
<dbReference type="AlphaFoldDB" id="A0A0W0UB25"/>
<reference evidence="7 9" key="1">
    <citation type="submission" date="2015-11" db="EMBL/GenBank/DDBJ databases">
        <title>Genomic analysis of 38 Legionella species identifies large and diverse effector repertoires.</title>
        <authorList>
            <person name="Burstein D."/>
            <person name="Amaro F."/>
            <person name="Zusman T."/>
            <person name="Lifshitz Z."/>
            <person name="Cohen O."/>
            <person name="Gilbert J.A."/>
            <person name="Pupko T."/>
            <person name="Shuman H.A."/>
            <person name="Segal G."/>
        </authorList>
    </citation>
    <scope>NUCLEOTIDE SEQUENCE [LARGE SCALE GENOMIC DNA]</scope>
    <source>
        <strain evidence="7 9">WO-44C</strain>
    </source>
</reference>
<dbReference type="PATRIC" id="fig|453.4.peg.29"/>
<reference evidence="8 10" key="2">
    <citation type="submission" date="2018-06" db="EMBL/GenBank/DDBJ databases">
        <authorList>
            <consortium name="Pathogen Informatics"/>
            <person name="Doyle S."/>
        </authorList>
    </citation>
    <scope>NUCLEOTIDE SEQUENCE [LARGE SCALE GENOMIC DNA]</scope>
    <source>
        <strain evidence="8 10">NCTC12022</strain>
    </source>
</reference>
<keyword evidence="9" id="KW-1185">Reference proteome</keyword>
<evidence type="ECO:0000259" key="6">
    <source>
        <dbReference type="PROSITE" id="PS51736"/>
    </source>
</evidence>
<dbReference type="FunFam" id="3.40.50.1390:FF:000001">
    <property type="entry name" value="DNA recombinase"/>
    <property type="match status" value="1"/>
</dbReference>
<dbReference type="CDD" id="cd03768">
    <property type="entry name" value="SR_ResInv"/>
    <property type="match status" value="1"/>
</dbReference>
<evidence type="ECO:0000256" key="5">
    <source>
        <dbReference type="ARBA" id="ARBA00023172"/>
    </source>
</evidence>
<dbReference type="SMART" id="SM00857">
    <property type="entry name" value="Resolvase"/>
    <property type="match status" value="1"/>
</dbReference>
<evidence type="ECO:0000256" key="2">
    <source>
        <dbReference type="ARBA" id="ARBA00022908"/>
    </source>
</evidence>
<keyword evidence="2" id="KW-0229">DNA integration</keyword>
<dbReference type="Proteomes" id="UP000054698">
    <property type="component" value="Unassembled WGS sequence"/>
</dbReference>
<protein>
    <submittedName>
        <fullName evidence="8">Site-specific DNA recombinase e14 prophage</fullName>
    </submittedName>
    <submittedName>
        <fullName evidence="7">Site-specific recombinase, Pin-like DNA invertase</fullName>
    </submittedName>
</protein>
<evidence type="ECO:0000313" key="8">
    <source>
        <dbReference type="EMBL" id="SPX61882.1"/>
    </source>
</evidence>
<organism evidence="7 9">
    <name type="scientific">Legionella feeleii</name>
    <dbReference type="NCBI Taxonomy" id="453"/>
    <lineage>
        <taxon>Bacteria</taxon>
        <taxon>Pseudomonadati</taxon>
        <taxon>Pseudomonadota</taxon>
        <taxon>Gammaproteobacteria</taxon>
        <taxon>Legionellales</taxon>
        <taxon>Legionellaceae</taxon>
        <taxon>Legionella</taxon>
    </lineage>
</organism>
<evidence type="ECO:0000313" key="10">
    <source>
        <dbReference type="Proteomes" id="UP000251942"/>
    </source>
</evidence>
<sequence>MVVFFIQKHKESDQITHRGNQNKVINSFLVFLANFQDGNVLIGYVRVSKSDGSQLLDLQKDALFKAGVDSKYVYEDLASGRKDDRPGLKACLKALQPGNTLVVWKLDRLGRDMKHLVTLIDELNQKKVGFKVLSGAGAEINTTTANGKLVFGIFAALAEFERELIRERTQAGLAAARARGRKGGRPRKMDAHTIKMAMAAMGEQQSVAHEVAKRLNITTTTLYTYVNGDGTLKEAGTRLLKNE</sequence>
<dbReference type="STRING" id="453.Lfee_0025"/>
<gene>
    <name evidence="8" type="primary">pin_3</name>
    <name evidence="7" type="ORF">Lfee_0025</name>
    <name evidence="8" type="ORF">NCTC12022_02636</name>
</gene>
<evidence type="ECO:0000256" key="4">
    <source>
        <dbReference type="ARBA" id="ARBA00023125"/>
    </source>
</evidence>
<dbReference type="PANTHER" id="PTHR30461">
    <property type="entry name" value="DNA-INVERTASE FROM LAMBDOID PROPHAGE"/>
    <property type="match status" value="1"/>
</dbReference>
<dbReference type="Gene3D" id="3.40.50.1390">
    <property type="entry name" value="Resolvase, N-terminal catalytic domain"/>
    <property type="match status" value="1"/>
</dbReference>
<evidence type="ECO:0000256" key="3">
    <source>
        <dbReference type="ARBA" id="ARBA00023100"/>
    </source>
</evidence>
<evidence type="ECO:0000313" key="9">
    <source>
        <dbReference type="Proteomes" id="UP000054698"/>
    </source>
</evidence>
<dbReference type="SUPFAM" id="SSF53041">
    <property type="entry name" value="Resolvase-like"/>
    <property type="match status" value="1"/>
</dbReference>
<dbReference type="GO" id="GO:0015074">
    <property type="term" value="P:DNA integration"/>
    <property type="evidence" value="ECO:0007669"/>
    <property type="project" value="UniProtKB-KW"/>
</dbReference>
<dbReference type="GO" id="GO:0000150">
    <property type="term" value="F:DNA strand exchange activity"/>
    <property type="evidence" value="ECO:0007669"/>
    <property type="project" value="UniProtKB-KW"/>
</dbReference>
<evidence type="ECO:0000313" key="7">
    <source>
        <dbReference type="EMBL" id="KTD05139.1"/>
    </source>
</evidence>
<dbReference type="InterPro" id="IPR006119">
    <property type="entry name" value="Resolv_N"/>
</dbReference>
<name>A0A0W0UB25_9GAMM</name>
<dbReference type="InterPro" id="IPR036162">
    <property type="entry name" value="Resolvase-like_N_sf"/>
</dbReference>